<dbReference type="EMBL" id="ML978200">
    <property type="protein sequence ID" value="KAF2029501.1"/>
    <property type="molecule type" value="Genomic_DNA"/>
</dbReference>
<proteinExistence type="predicted"/>
<evidence type="ECO:0000313" key="3">
    <source>
        <dbReference type="Proteomes" id="UP000799777"/>
    </source>
</evidence>
<feature type="chain" id="PRO_5040436888" evidence="1">
    <location>
        <begin position="18"/>
        <end position="181"/>
    </location>
</feature>
<dbReference type="PANTHER" id="PTHR39603:SF1">
    <property type="entry name" value="CYANOVIRIN-N DOMAIN-CONTAINING PROTEIN"/>
    <property type="match status" value="1"/>
</dbReference>
<comment type="caution">
    <text evidence="2">The sequence shown here is derived from an EMBL/GenBank/DDBJ whole genome shotgun (WGS) entry which is preliminary data.</text>
</comment>
<name>A0A9P4H780_9PLEO</name>
<dbReference type="AlphaFoldDB" id="A0A9P4H780"/>
<sequence>MVQYTTILLSLTAIATAMPAGTSDPSIVVSDFSIANWVDSITTDPSTALTPEEVLEKFNGGIGNPLSKRQEFANCVNKSDDGEAANANDAIACINELAARGQAGQMCDVNSTQKSQCKKGRAQIVSVKGDPNKGPTSVNCNELARTAGVIMDHCFRADQTVTGQAIIPGGGIAVHIQVPLI</sequence>
<organism evidence="2 3">
    <name type="scientific">Setomelanomma holmii</name>
    <dbReference type="NCBI Taxonomy" id="210430"/>
    <lineage>
        <taxon>Eukaryota</taxon>
        <taxon>Fungi</taxon>
        <taxon>Dikarya</taxon>
        <taxon>Ascomycota</taxon>
        <taxon>Pezizomycotina</taxon>
        <taxon>Dothideomycetes</taxon>
        <taxon>Pleosporomycetidae</taxon>
        <taxon>Pleosporales</taxon>
        <taxon>Pleosporineae</taxon>
        <taxon>Phaeosphaeriaceae</taxon>
        <taxon>Setomelanomma</taxon>
    </lineage>
</organism>
<accession>A0A9P4H780</accession>
<gene>
    <name evidence="2" type="ORF">EK21DRAFT_89742</name>
</gene>
<evidence type="ECO:0000313" key="2">
    <source>
        <dbReference type="EMBL" id="KAF2029501.1"/>
    </source>
</evidence>
<keyword evidence="1" id="KW-0732">Signal</keyword>
<evidence type="ECO:0000256" key="1">
    <source>
        <dbReference type="SAM" id="SignalP"/>
    </source>
</evidence>
<feature type="signal peptide" evidence="1">
    <location>
        <begin position="1"/>
        <end position="17"/>
    </location>
</feature>
<reference evidence="2" key="1">
    <citation type="journal article" date="2020" name="Stud. Mycol.">
        <title>101 Dothideomycetes genomes: a test case for predicting lifestyles and emergence of pathogens.</title>
        <authorList>
            <person name="Haridas S."/>
            <person name="Albert R."/>
            <person name="Binder M."/>
            <person name="Bloem J."/>
            <person name="Labutti K."/>
            <person name="Salamov A."/>
            <person name="Andreopoulos B."/>
            <person name="Baker S."/>
            <person name="Barry K."/>
            <person name="Bills G."/>
            <person name="Bluhm B."/>
            <person name="Cannon C."/>
            <person name="Castanera R."/>
            <person name="Culley D."/>
            <person name="Daum C."/>
            <person name="Ezra D."/>
            <person name="Gonzalez J."/>
            <person name="Henrissat B."/>
            <person name="Kuo A."/>
            <person name="Liang C."/>
            <person name="Lipzen A."/>
            <person name="Lutzoni F."/>
            <person name="Magnuson J."/>
            <person name="Mondo S."/>
            <person name="Nolan M."/>
            <person name="Ohm R."/>
            <person name="Pangilinan J."/>
            <person name="Park H.-J."/>
            <person name="Ramirez L."/>
            <person name="Alfaro M."/>
            <person name="Sun H."/>
            <person name="Tritt A."/>
            <person name="Yoshinaga Y."/>
            <person name="Zwiers L.-H."/>
            <person name="Turgeon B."/>
            <person name="Goodwin S."/>
            <person name="Spatafora J."/>
            <person name="Crous P."/>
            <person name="Grigoriev I."/>
        </authorList>
    </citation>
    <scope>NUCLEOTIDE SEQUENCE</scope>
    <source>
        <strain evidence="2">CBS 110217</strain>
    </source>
</reference>
<dbReference type="PANTHER" id="PTHR39603">
    <property type="entry name" value="CYANOVIRIN-N DOMAIN-CONTAINING PROTEIN"/>
    <property type="match status" value="1"/>
</dbReference>
<protein>
    <submittedName>
        <fullName evidence="2">Uncharacterized protein</fullName>
    </submittedName>
</protein>
<dbReference type="Proteomes" id="UP000799777">
    <property type="component" value="Unassembled WGS sequence"/>
</dbReference>
<keyword evidence="3" id="KW-1185">Reference proteome</keyword>
<dbReference type="OrthoDB" id="2112446at2759"/>